<evidence type="ECO:0000313" key="5">
    <source>
        <dbReference type="Proteomes" id="UP000068164"/>
    </source>
</evidence>
<name>A0A109JJ05_9HYPH</name>
<accession>A0A109JJ05</accession>
<keyword evidence="5" id="KW-1185">Reference proteome</keyword>
<dbReference type="Proteomes" id="UP000068164">
    <property type="component" value="Unassembled WGS sequence"/>
</dbReference>
<sequence>MTKLLSMNRRHFLQASAAGALALTPGLLSGRALAQTALTVGFIYVGPKDDYGYNQAHAEGAAALKALPGVTIVEEENVPETVDVQKTMESMINLDGATLIFPTSFGYFDPHMLAMAAKYPDVQFRHCGGLWQEGKNPLNTGSYFGYIFQGQYLNGVAAGYTSKSKKLGFVAAKPIPQVLQNINAFLLGARSVDPSITCQVIFTGEWSLAVKEAEATNALIDQGADVITCHVDSPKVVVETAAGRGAFVCGYHANQSPLAPEKYLTGAEWAWGNVYTDFVKKAQAGEKLGNFVRGGLKDGFVKMSPLGPAVPAEGRTKFDATLAEMMTGKFSVFKGPIKDNKGNVVVTPDKSYAEDAIELESMAYLVEGVVGSTA</sequence>
<evidence type="ECO:0000256" key="1">
    <source>
        <dbReference type="ARBA" id="ARBA00022729"/>
    </source>
</evidence>
<dbReference type="PROSITE" id="PS51318">
    <property type="entry name" value="TAT"/>
    <property type="match status" value="1"/>
</dbReference>
<dbReference type="InterPro" id="IPR052910">
    <property type="entry name" value="ABC-Purine-Binding"/>
</dbReference>
<protein>
    <submittedName>
        <fullName evidence="4">ABC transporter substrate-binding protein</fullName>
    </submittedName>
</protein>
<dbReference type="InterPro" id="IPR003760">
    <property type="entry name" value="PnrA-like"/>
</dbReference>
<keyword evidence="1 2" id="KW-0732">Signal</keyword>
<dbReference type="AlphaFoldDB" id="A0A109JJ05"/>
<feature type="domain" description="ABC transporter substrate-binding protein PnrA-like" evidence="3">
    <location>
        <begin position="39"/>
        <end position="304"/>
    </location>
</feature>
<dbReference type="CDD" id="cd19963">
    <property type="entry name" value="PBP1_BMP-like"/>
    <property type="match status" value="1"/>
</dbReference>
<dbReference type="EMBL" id="LNCD01000088">
    <property type="protein sequence ID" value="KWV49719.1"/>
    <property type="molecule type" value="Genomic_DNA"/>
</dbReference>
<dbReference type="GO" id="GO:0005886">
    <property type="term" value="C:plasma membrane"/>
    <property type="evidence" value="ECO:0007669"/>
    <property type="project" value="InterPro"/>
</dbReference>
<reference evidence="4 5" key="1">
    <citation type="submission" date="2015-11" db="EMBL/GenBank/DDBJ databases">
        <title>Draft Genome Sequence of the Strain BR 10423 (Rhizobium sp.) isolated from nodules of Mimosa pudica.</title>
        <authorList>
            <person name="Barauna A.C."/>
            <person name="Zilli J.E."/>
            <person name="Simoes-Araujo J.L."/>
            <person name="Reis V.M."/>
            <person name="James E.K."/>
            <person name="Reis F.B.Jr."/>
            <person name="Rouws L.F."/>
            <person name="Passos S.R."/>
            <person name="Gois S.R."/>
        </authorList>
    </citation>
    <scope>NUCLEOTIDE SEQUENCE [LARGE SCALE GENOMIC DNA]</scope>
    <source>
        <strain evidence="4 5">BR10423</strain>
    </source>
</reference>
<dbReference type="InterPro" id="IPR006311">
    <property type="entry name" value="TAT_signal"/>
</dbReference>
<proteinExistence type="predicted"/>
<dbReference type="NCBIfam" id="TIGR01409">
    <property type="entry name" value="TAT_signal_seq"/>
    <property type="match status" value="1"/>
</dbReference>
<dbReference type="PANTHER" id="PTHR43208">
    <property type="entry name" value="ABC TRANSPORTER SUBSTRATE-BINDING PROTEIN"/>
    <property type="match status" value="1"/>
</dbReference>
<evidence type="ECO:0000259" key="3">
    <source>
        <dbReference type="Pfam" id="PF02608"/>
    </source>
</evidence>
<dbReference type="RefSeq" id="WP_062371709.1">
    <property type="nucleotide sequence ID" value="NZ_LNCD01000088.1"/>
</dbReference>
<evidence type="ECO:0000256" key="2">
    <source>
        <dbReference type="SAM" id="SignalP"/>
    </source>
</evidence>
<dbReference type="InterPro" id="IPR019546">
    <property type="entry name" value="TAT_signal_bac_arc"/>
</dbReference>
<feature type="signal peptide" evidence="2">
    <location>
        <begin position="1"/>
        <end position="34"/>
    </location>
</feature>
<evidence type="ECO:0000313" key="4">
    <source>
        <dbReference type="EMBL" id="KWV49719.1"/>
    </source>
</evidence>
<feature type="chain" id="PRO_5007136856" evidence="2">
    <location>
        <begin position="35"/>
        <end position="374"/>
    </location>
</feature>
<dbReference type="PANTHER" id="PTHR43208:SF1">
    <property type="entry name" value="ABC TRANSPORTER SUBSTRATE-BINDING PROTEIN"/>
    <property type="match status" value="1"/>
</dbReference>
<dbReference type="Pfam" id="PF02608">
    <property type="entry name" value="Bmp"/>
    <property type="match status" value="1"/>
</dbReference>
<dbReference type="Gene3D" id="3.40.50.2300">
    <property type="match status" value="2"/>
</dbReference>
<dbReference type="OrthoDB" id="9781639at2"/>
<comment type="caution">
    <text evidence="4">The sequence shown here is derived from an EMBL/GenBank/DDBJ whole genome shotgun (WGS) entry which is preliminary data.</text>
</comment>
<organism evidence="4 5">
    <name type="scientific">Rhizobium altiplani</name>
    <dbReference type="NCBI Taxonomy" id="1864509"/>
    <lineage>
        <taxon>Bacteria</taxon>
        <taxon>Pseudomonadati</taxon>
        <taxon>Pseudomonadota</taxon>
        <taxon>Alphaproteobacteria</taxon>
        <taxon>Hyphomicrobiales</taxon>
        <taxon>Rhizobiaceae</taxon>
        <taxon>Rhizobium/Agrobacterium group</taxon>
        <taxon>Rhizobium</taxon>
    </lineage>
</organism>
<gene>
    <name evidence="4" type="ORF">AS026_10190</name>
</gene>